<dbReference type="Proteomes" id="UP001196413">
    <property type="component" value="Unassembled WGS sequence"/>
</dbReference>
<gene>
    <name evidence="2" type="ORF">KIN20_013318</name>
</gene>
<organism evidence="2 3">
    <name type="scientific">Parelaphostrongylus tenuis</name>
    <name type="common">Meningeal worm</name>
    <dbReference type="NCBI Taxonomy" id="148309"/>
    <lineage>
        <taxon>Eukaryota</taxon>
        <taxon>Metazoa</taxon>
        <taxon>Ecdysozoa</taxon>
        <taxon>Nematoda</taxon>
        <taxon>Chromadorea</taxon>
        <taxon>Rhabditida</taxon>
        <taxon>Rhabditina</taxon>
        <taxon>Rhabditomorpha</taxon>
        <taxon>Strongyloidea</taxon>
        <taxon>Metastrongylidae</taxon>
        <taxon>Parelaphostrongylus</taxon>
    </lineage>
</organism>
<comment type="caution">
    <text evidence="2">The sequence shown here is derived from an EMBL/GenBank/DDBJ whole genome shotgun (WGS) entry which is preliminary data.</text>
</comment>
<dbReference type="EMBL" id="JAHQIW010002576">
    <property type="protein sequence ID" value="KAJ1355777.1"/>
    <property type="molecule type" value="Genomic_DNA"/>
</dbReference>
<evidence type="ECO:0000313" key="2">
    <source>
        <dbReference type="EMBL" id="KAJ1355777.1"/>
    </source>
</evidence>
<accession>A0AAD5MVY1</accession>
<dbReference type="AlphaFoldDB" id="A0AAD5MVY1"/>
<evidence type="ECO:0000256" key="1">
    <source>
        <dbReference type="SAM" id="MobiDB-lite"/>
    </source>
</evidence>
<reference evidence="2" key="1">
    <citation type="submission" date="2021-06" db="EMBL/GenBank/DDBJ databases">
        <title>Parelaphostrongylus tenuis whole genome reference sequence.</title>
        <authorList>
            <person name="Garwood T.J."/>
            <person name="Larsen P.A."/>
            <person name="Fountain-Jones N.M."/>
            <person name="Garbe J.R."/>
            <person name="Macchietto M.G."/>
            <person name="Kania S.A."/>
            <person name="Gerhold R.W."/>
            <person name="Richards J.E."/>
            <person name="Wolf T.M."/>
        </authorList>
    </citation>
    <scope>NUCLEOTIDE SEQUENCE</scope>
    <source>
        <strain evidence="2">MNPRO001-30</strain>
        <tissue evidence="2">Meninges</tissue>
    </source>
</reference>
<protein>
    <submittedName>
        <fullName evidence="2">Uncharacterized protein</fullName>
    </submittedName>
</protein>
<sequence>MADALPSVGQQPSAPCSAASMEAEKHRNKHNTTSKTLYNADGNAVLKLKHLVNNITHLFLTIGQ</sequence>
<proteinExistence type="predicted"/>
<keyword evidence="3" id="KW-1185">Reference proteome</keyword>
<evidence type="ECO:0000313" key="3">
    <source>
        <dbReference type="Proteomes" id="UP001196413"/>
    </source>
</evidence>
<name>A0AAD5MVY1_PARTN</name>
<feature type="region of interest" description="Disordered" evidence="1">
    <location>
        <begin position="1"/>
        <end position="36"/>
    </location>
</feature>